<dbReference type="InterPro" id="IPR009081">
    <property type="entry name" value="PP-bd_ACP"/>
</dbReference>
<dbReference type="SUPFAM" id="SSF55048">
    <property type="entry name" value="Probable ACP-binding domain of malonyl-CoA ACP transacylase"/>
    <property type="match status" value="1"/>
</dbReference>
<dbReference type="SMART" id="SM00825">
    <property type="entry name" value="PKS_KS"/>
    <property type="match status" value="1"/>
</dbReference>
<dbReference type="InterPro" id="IPR049900">
    <property type="entry name" value="PKS_mFAS_DH"/>
</dbReference>
<dbReference type="InterPro" id="IPR029058">
    <property type="entry name" value="AB_hydrolase_fold"/>
</dbReference>
<dbReference type="Pfam" id="PF16073">
    <property type="entry name" value="SAT"/>
    <property type="match status" value="1"/>
</dbReference>
<evidence type="ECO:0000259" key="9">
    <source>
        <dbReference type="PROSITE" id="PS52004"/>
    </source>
</evidence>
<dbReference type="CDD" id="cd00833">
    <property type="entry name" value="PKS"/>
    <property type="match status" value="1"/>
</dbReference>
<dbReference type="InterPro" id="IPR036736">
    <property type="entry name" value="ACP-like_sf"/>
</dbReference>
<dbReference type="Gene3D" id="3.30.70.250">
    <property type="entry name" value="Malonyl-CoA ACP transacylase, ACP-binding"/>
    <property type="match status" value="1"/>
</dbReference>
<dbReference type="Pfam" id="PF00698">
    <property type="entry name" value="Acyl_transf_1"/>
    <property type="match status" value="1"/>
</dbReference>
<dbReference type="CDD" id="cd02440">
    <property type="entry name" value="AdoMet_MTases"/>
    <property type="match status" value="1"/>
</dbReference>
<dbReference type="InterPro" id="IPR013094">
    <property type="entry name" value="AB_hydrolase_3"/>
</dbReference>
<feature type="active site" description="Proton donor; for dehydratase activity" evidence="7">
    <location>
        <position position="1508"/>
    </location>
</feature>
<evidence type="ECO:0000259" key="8">
    <source>
        <dbReference type="PROSITE" id="PS50075"/>
    </source>
</evidence>
<evidence type="ECO:0000313" key="12">
    <source>
        <dbReference type="Proteomes" id="UP000319160"/>
    </source>
</evidence>
<dbReference type="Pfam" id="PF18558">
    <property type="entry name" value="HTH_51"/>
    <property type="match status" value="1"/>
</dbReference>
<dbReference type="InterPro" id="IPR020841">
    <property type="entry name" value="PKS_Beta-ketoAc_synthase_dom"/>
</dbReference>
<dbReference type="PROSITE" id="PS52019">
    <property type="entry name" value="PKS_MFAS_DH"/>
    <property type="match status" value="1"/>
</dbReference>
<dbReference type="Pfam" id="PF08242">
    <property type="entry name" value="Methyltransf_12"/>
    <property type="match status" value="1"/>
</dbReference>
<reference evidence="12" key="1">
    <citation type="submission" date="2019-06" db="EMBL/GenBank/DDBJ databases">
        <title>Draft genome sequence of the griseofulvin-producing fungus Xylaria cubensis strain G536.</title>
        <authorList>
            <person name="Mead M.E."/>
            <person name="Raja H.A."/>
            <person name="Steenwyk J.L."/>
            <person name="Knowles S.L."/>
            <person name="Oberlies N.H."/>
            <person name="Rokas A."/>
        </authorList>
    </citation>
    <scope>NUCLEOTIDE SEQUENCE [LARGE SCALE GENOMIC DNA]</scope>
    <source>
        <strain evidence="12">G536</strain>
    </source>
</reference>
<dbReference type="GO" id="GO:0008168">
    <property type="term" value="F:methyltransferase activity"/>
    <property type="evidence" value="ECO:0007669"/>
    <property type="project" value="UniProtKB-KW"/>
</dbReference>
<dbReference type="InterPro" id="IPR049551">
    <property type="entry name" value="PKS_DH_C"/>
</dbReference>
<feature type="active site" description="Proton acceptor; for dehydratase activity" evidence="7">
    <location>
        <position position="1321"/>
    </location>
</feature>
<evidence type="ECO:0000256" key="1">
    <source>
        <dbReference type="ARBA" id="ARBA00005179"/>
    </source>
</evidence>
<dbReference type="Pfam" id="PF00109">
    <property type="entry name" value="ketoacyl-synt"/>
    <property type="match status" value="1"/>
</dbReference>
<feature type="region of interest" description="C-terminal hotdog fold" evidence="7">
    <location>
        <begin position="1448"/>
        <end position="1597"/>
    </location>
</feature>
<dbReference type="InterPro" id="IPR020806">
    <property type="entry name" value="PKS_PP-bd"/>
</dbReference>
<dbReference type="Gene3D" id="3.30.70.3290">
    <property type="match status" value="1"/>
</dbReference>
<keyword evidence="6" id="KW-0511">Multifunctional enzyme</keyword>
<dbReference type="Pfam" id="PF14765">
    <property type="entry name" value="PS-DH"/>
    <property type="match status" value="1"/>
</dbReference>
<evidence type="ECO:0000313" key="11">
    <source>
        <dbReference type="EMBL" id="TRX94547.1"/>
    </source>
</evidence>
<dbReference type="STRING" id="2512241.A0A553I2X1"/>
<dbReference type="InterPro" id="IPR016036">
    <property type="entry name" value="Malonyl_transacylase_ACP-bd"/>
</dbReference>
<evidence type="ECO:0000256" key="3">
    <source>
        <dbReference type="ARBA" id="ARBA00022553"/>
    </source>
</evidence>
<evidence type="ECO:0000256" key="2">
    <source>
        <dbReference type="ARBA" id="ARBA00022450"/>
    </source>
</evidence>
<keyword evidence="2" id="KW-0596">Phosphopantetheine</keyword>
<name>A0A553I2X1_9PEZI</name>
<dbReference type="SMART" id="SM00827">
    <property type="entry name" value="PKS_AT"/>
    <property type="match status" value="1"/>
</dbReference>
<dbReference type="PANTHER" id="PTHR43775:SF21">
    <property type="entry name" value="NON-REDUCING POLYKETIDE SYNTHASE AUSA-RELATED"/>
    <property type="match status" value="1"/>
</dbReference>
<dbReference type="InterPro" id="IPR014031">
    <property type="entry name" value="Ketoacyl_synth_C"/>
</dbReference>
<keyword evidence="12" id="KW-1185">Reference proteome</keyword>
<evidence type="ECO:0000256" key="5">
    <source>
        <dbReference type="ARBA" id="ARBA00022679"/>
    </source>
</evidence>
<dbReference type="PROSITE" id="PS52004">
    <property type="entry name" value="KS3_2"/>
    <property type="match status" value="1"/>
</dbReference>
<dbReference type="OrthoDB" id="329835at2759"/>
<dbReference type="Pfam" id="PF07859">
    <property type="entry name" value="Abhydrolase_3"/>
    <property type="match status" value="1"/>
</dbReference>
<dbReference type="Gene3D" id="3.10.129.110">
    <property type="entry name" value="Polyketide synthase dehydratase"/>
    <property type="match status" value="1"/>
</dbReference>
<dbReference type="PROSITE" id="PS50075">
    <property type="entry name" value="CARRIER"/>
    <property type="match status" value="1"/>
</dbReference>
<dbReference type="SUPFAM" id="SSF53901">
    <property type="entry name" value="Thiolase-like"/>
    <property type="match status" value="1"/>
</dbReference>
<gene>
    <name evidence="11" type="ORF">FHL15_004702</name>
</gene>
<dbReference type="InterPro" id="IPR006162">
    <property type="entry name" value="Ppantetheine_attach_site"/>
</dbReference>
<evidence type="ECO:0000256" key="4">
    <source>
        <dbReference type="ARBA" id="ARBA00022603"/>
    </source>
</evidence>
<dbReference type="PANTHER" id="PTHR43775">
    <property type="entry name" value="FATTY ACID SYNTHASE"/>
    <property type="match status" value="1"/>
</dbReference>
<accession>A0A553I2X1</accession>
<dbReference type="InterPro" id="IPR050091">
    <property type="entry name" value="PKS_NRPS_Biosynth_Enz"/>
</dbReference>
<dbReference type="PROSITE" id="PS00012">
    <property type="entry name" value="PHOSPHOPANTETHEINE"/>
    <property type="match status" value="1"/>
</dbReference>
<dbReference type="Gene3D" id="1.10.1200.10">
    <property type="entry name" value="ACP-like"/>
    <property type="match status" value="1"/>
</dbReference>
<dbReference type="Gene3D" id="3.40.50.1820">
    <property type="entry name" value="alpha/beta hydrolase"/>
    <property type="match status" value="1"/>
</dbReference>
<dbReference type="InterPro" id="IPR016039">
    <property type="entry name" value="Thiolase-like"/>
</dbReference>
<dbReference type="Pfam" id="PF00550">
    <property type="entry name" value="PP-binding"/>
    <property type="match status" value="1"/>
</dbReference>
<dbReference type="InterPro" id="IPR014030">
    <property type="entry name" value="Ketoacyl_synth_N"/>
</dbReference>
<dbReference type="Gene3D" id="3.40.366.10">
    <property type="entry name" value="Malonyl-Coenzyme A Acyl Carrier Protein, domain 2"/>
    <property type="match status" value="3"/>
</dbReference>
<feature type="region of interest" description="N-terminal hotdog fold" evidence="7">
    <location>
        <begin position="1287"/>
        <end position="1420"/>
    </location>
</feature>
<dbReference type="InterPro" id="IPR041068">
    <property type="entry name" value="HTH_51"/>
</dbReference>
<dbReference type="SUPFAM" id="SSF53474">
    <property type="entry name" value="alpha/beta-Hydrolases"/>
    <property type="match status" value="1"/>
</dbReference>
<dbReference type="SMART" id="SM00823">
    <property type="entry name" value="PKS_PP"/>
    <property type="match status" value="1"/>
</dbReference>
<evidence type="ECO:0000259" key="10">
    <source>
        <dbReference type="PROSITE" id="PS52019"/>
    </source>
</evidence>
<feature type="domain" description="Ketosynthase family 3 (KS3)" evidence="9">
    <location>
        <begin position="393"/>
        <end position="809"/>
    </location>
</feature>
<dbReference type="GO" id="GO:0032259">
    <property type="term" value="P:methylation"/>
    <property type="evidence" value="ECO:0007669"/>
    <property type="project" value="UniProtKB-KW"/>
</dbReference>
<keyword evidence="4" id="KW-0489">Methyltransferase</keyword>
<dbReference type="Proteomes" id="UP000319160">
    <property type="component" value="Unassembled WGS sequence"/>
</dbReference>
<organism evidence="11 12">
    <name type="scientific">Xylaria flabelliformis</name>
    <dbReference type="NCBI Taxonomy" id="2512241"/>
    <lineage>
        <taxon>Eukaryota</taxon>
        <taxon>Fungi</taxon>
        <taxon>Dikarya</taxon>
        <taxon>Ascomycota</taxon>
        <taxon>Pezizomycotina</taxon>
        <taxon>Sordariomycetes</taxon>
        <taxon>Xylariomycetidae</taxon>
        <taxon>Xylariales</taxon>
        <taxon>Xylariaceae</taxon>
        <taxon>Xylaria</taxon>
    </lineage>
</organism>
<proteinExistence type="predicted"/>
<dbReference type="InterPro" id="IPR042104">
    <property type="entry name" value="PKS_dehydratase_sf"/>
</dbReference>
<dbReference type="InterPro" id="IPR018201">
    <property type="entry name" value="Ketoacyl_synth_AS"/>
</dbReference>
<dbReference type="InterPro" id="IPR013217">
    <property type="entry name" value="Methyltransf_12"/>
</dbReference>
<dbReference type="SUPFAM" id="SSF53335">
    <property type="entry name" value="S-adenosyl-L-methionine-dependent methyltransferases"/>
    <property type="match status" value="1"/>
</dbReference>
<dbReference type="Gene3D" id="3.40.47.10">
    <property type="match status" value="1"/>
</dbReference>
<dbReference type="PROSITE" id="PS00606">
    <property type="entry name" value="KS3_1"/>
    <property type="match status" value="1"/>
</dbReference>
<evidence type="ECO:0000256" key="7">
    <source>
        <dbReference type="PROSITE-ProRule" id="PRU01363"/>
    </source>
</evidence>
<dbReference type="Pfam" id="PF02801">
    <property type="entry name" value="Ketoacyl-synt_C"/>
    <property type="match status" value="1"/>
</dbReference>
<feature type="domain" description="PKS/mFAS DH" evidence="10">
    <location>
        <begin position="1287"/>
        <end position="1597"/>
    </location>
</feature>
<dbReference type="GO" id="GO:0044550">
    <property type="term" value="P:secondary metabolite biosynthetic process"/>
    <property type="evidence" value="ECO:0007669"/>
    <property type="project" value="TreeGrafter"/>
</dbReference>
<comment type="pathway">
    <text evidence="1">Secondary metabolite biosynthesis.</text>
</comment>
<keyword evidence="5" id="KW-0808">Transferase</keyword>
<evidence type="ECO:0000256" key="6">
    <source>
        <dbReference type="ARBA" id="ARBA00023268"/>
    </source>
</evidence>
<keyword evidence="3" id="KW-0597">Phosphoprotein</keyword>
<dbReference type="GO" id="GO:0016787">
    <property type="term" value="F:hydrolase activity"/>
    <property type="evidence" value="ECO:0007669"/>
    <property type="project" value="InterPro"/>
</dbReference>
<dbReference type="InterPro" id="IPR032088">
    <property type="entry name" value="SAT"/>
</dbReference>
<dbReference type="InterPro" id="IPR014043">
    <property type="entry name" value="Acyl_transferase_dom"/>
</dbReference>
<sequence>MISSEAFPSLLVFGPQNGFPSEEILEDLRQELVNNPLLSVLAKAVDELPHLWHTITGFDKSLIELPGADYLARLRQWVKEGGSLPLSQGHPPNLYALAITVLLQISQYARYLRHLGNGSHNQLLESVRVAGIQGFCVGFISAIVIASSKCEADIGPAAAVGLRLAVCVGAYVDLDAVGSQDPAGVSCVAIRWRDGSAVGKNDIDAIIQSYPDAYISSINDNTCVTVTLKASALEDFKQEVRDQGLRVTAVPVNGRFHTVANSNTSNRLVELSRQIEALRFSELQTLCAPVRSTVDGEIIIEGSLTTHIVNNTLLRCADWYNTMAAAVHQLPKSDKTIAFGGFGNHIPSSLVQDGSLQITPLEGLKWGNTKKTHSQFQIKGLSDVSSNLHEYPSHSIAVVGMAGRFPGADSADEFWELILEGKKMVEPAPVERLRLPQTGNHADTKWWGNFLRDPEAFDHRFFKKSSREAIAWDPQQRILLEVAYEALESAGYFGPSSTAETDDYGCYIGAVMNNYYDNLSCHPATAYATLGTSRCFISGAISHYFGWTGPSLTIDTACSSSLVAINTACRAIWSGECSRAIAGGTNVITSPFDYQNLHAAGFLSPSGQCKPFDAAADGYCRGEGVGVVILKKLSDAIADNDNILGVIVGSAANQNHNFSHITVPHSGSQASLYQKVMGLGGVKPESVSYVEAHGTGTGVGDPVEVRSIRDAFGGPQRDSLLHFGSVKGNIGHTEATAGVAGLIKVLLMMRHGKIPMQASHNLLNPKIVPFDQDKMAIPKRTLPWNPPTRLACVNSYGAAGSNSAVMIREKPLSSVTTAPVQFSKYPLLLSAASPNSLSMYSKKMLDWLRKPETQTTVNLGSLTFNLADRANHTLSHIYSTSVSSIQELTLKLEEVSNGSGIKAIETPKPIIIVFGGQESDFIGLSQDFYQSSKLFRSHLDHCNHILISRGLESLYPVIFKSEPIENLVTLHSALFAVQYASAMAWIDCGLKVDGVIGHSFGQLTAFCISGSLSLPDALELVTGRASLMQEYWGSEPGAMIFLQADRETVGEILQSLRAQKNDFYAEIACYNGPRSHVVVGSSDSVNLLEQYIASTAPLRDTIRTKRLRVTHGFHSKFTEPMLTHLTALAEKLDWRRPTIHLETCDETEGITKPDSSIVSKHTRLPVFFQQAVERLTMRYSKATWIEAGRGSSAIQLVKNSVPDPQGHAFLSPQLTSPNAQSSLTDVTIDLWRFGYAVQFWPFHRSQKRDYEYLSLPPYQFEKTRHWLPFIGRETRKEAEIEAVEETHELISFLRFKDASKTEALFKIDPYSDRFQKMLGGHVMAGQTLAPASLYFELVARAALLLQKDTEAKEYVPAVEDLLMKSPIGHDKTTEITLALKRLDGVRPSWSFSITTKGGLRQITEPYEQSTGRVYLKKRSDARAAREFKRFESLTGHRRYDELYNHPDAERMEGNHIYRAFSTVVHYGEAFRGIKKIACVQNEAAGKVVITPDAADPADQRLCDTPMTDSFMQFAGFLVNYFNNPSLDDVLVCMNIEHIEIGGDFNPDAGEWLIYSNMSEGGDTDATADAYVFEAGSKKMVMAAFGFRFSKMPRTLLGKILKNVNEPGATSARIRQPAAEVEAVGSSETLGPNVPSASTRKSSSMRNDILQILSNVTDVPLEELNLDSTLDELGIDSLMATEVLNDIRTALGINIDLTSFLFFPSIRALVTHVDENLGIGSEDDDIDTPPSSSTGHSIVDVNPHEIKTTITEPPMVNRPTMVSAIGAFEETRFGYDQLAEGTKAVGFWSEVYKHQAQLVLGYVVEAFAELDCDLRSIQPGDLVPQVKALKKHMQLVSQLYHILEDGKLIIRTNRGFVRSDTLVDRTPAESIYQGLIGTYPQHDDVNKLIRAVGSQLAACLTGKQDGLQVVFGSRETKKTLEAMYEFWPLLRTPTLLLGDMLLKAFTNATGGGKFRILEVGAGTGGTTRYITNHLRNHGIPFEYVFTDISSSLVAVAKKQFKGVDGMSFEVLDIEKSVSPEYEGAFHCIIATNCIHATRNLEVSLSHLRKMLREDGALTLIEITKNMFWLDIVVGLFEGWWLFEDGRSHALVDEKHWEQVMKKAGFGEVLWSDGATPESKTVRVIGAFPRRNSARVDSVVPFKKPVKAVLETVVYKKIGDVKIHADIYYPEEVPDPNKKLPIALMIHGGSHIIFSRKDIRPAQTRHLLEKGFLPVSLDHRLCPEVSLSEGPMVDVCDALHWARHVLPHIDSGRPGLRIDGERVVVVGWSSGGQLAMSLAWTAPQRGLRPPEAILAFYCPTNYEDDWWRHPIQPIGAENKGQEYDVLEAIQDEPITNYGVVGAWEPLSDPRILTDPRCRIVLHINWKAQTLPVIIGGLPSRTKADTGSESKDWNNLPQPGLDKIIAVSPLAQIRRGNYRTPTFLVHGTADDLIPWQQSRDTYDAMVQSNITAQLALIEGAPHICDLSSDPHSEGWKAAIRGTTLLQSLCVERLTIQGPIQLLDAKLQGLCNAVPNAPKAGFGTIQNGNAVSNSV</sequence>
<dbReference type="GO" id="GO:0004315">
    <property type="term" value="F:3-oxoacyl-[acyl-carrier-protein] synthase activity"/>
    <property type="evidence" value="ECO:0007669"/>
    <property type="project" value="InterPro"/>
</dbReference>
<comment type="caution">
    <text evidence="11">The sequence shown here is derived from an EMBL/GenBank/DDBJ whole genome shotgun (WGS) entry which is preliminary data.</text>
</comment>
<dbReference type="GO" id="GO:0006633">
    <property type="term" value="P:fatty acid biosynthetic process"/>
    <property type="evidence" value="ECO:0007669"/>
    <property type="project" value="InterPro"/>
</dbReference>
<dbReference type="EMBL" id="VFLP01000022">
    <property type="protein sequence ID" value="TRX94547.1"/>
    <property type="molecule type" value="Genomic_DNA"/>
</dbReference>
<feature type="domain" description="Carrier" evidence="8">
    <location>
        <begin position="1642"/>
        <end position="1716"/>
    </location>
</feature>
<dbReference type="InterPro" id="IPR016035">
    <property type="entry name" value="Acyl_Trfase/lysoPLipase"/>
</dbReference>
<dbReference type="InterPro" id="IPR001227">
    <property type="entry name" value="Ac_transferase_dom_sf"/>
</dbReference>
<dbReference type="SUPFAM" id="SSF47336">
    <property type="entry name" value="ACP-like"/>
    <property type="match status" value="1"/>
</dbReference>
<protein>
    <submittedName>
        <fullName evidence="11">Uncharacterized protein</fullName>
    </submittedName>
</protein>
<dbReference type="GO" id="GO:0031177">
    <property type="term" value="F:phosphopantetheine binding"/>
    <property type="evidence" value="ECO:0007669"/>
    <property type="project" value="InterPro"/>
</dbReference>
<dbReference type="Gene3D" id="3.40.50.150">
    <property type="entry name" value="Vaccinia Virus protein VP39"/>
    <property type="match status" value="1"/>
</dbReference>
<dbReference type="SUPFAM" id="SSF52151">
    <property type="entry name" value="FabD/lysophospholipase-like"/>
    <property type="match status" value="1"/>
</dbReference>
<dbReference type="InterPro" id="IPR029063">
    <property type="entry name" value="SAM-dependent_MTases_sf"/>
</dbReference>
<dbReference type="GO" id="GO:0004312">
    <property type="term" value="F:fatty acid synthase activity"/>
    <property type="evidence" value="ECO:0007669"/>
    <property type="project" value="TreeGrafter"/>
</dbReference>